<dbReference type="EMBL" id="PYBW01000049">
    <property type="protein sequence ID" value="PYC78570.1"/>
    <property type="molecule type" value="Genomic_DNA"/>
</dbReference>
<reference evidence="1 2" key="1">
    <citation type="submission" date="2018-03" db="EMBL/GenBank/DDBJ databases">
        <title>Bioinformatic expansion and discovery of thiopeptide antibiotics.</title>
        <authorList>
            <person name="Schwalen C.J."/>
            <person name="Hudson G.A."/>
            <person name="Mitchell D.A."/>
        </authorList>
    </citation>
    <scope>NUCLEOTIDE SEQUENCE [LARGE SCALE GENOMIC DNA]</scope>
    <source>
        <strain evidence="1 2">ATCC 21389</strain>
    </source>
</reference>
<organism evidence="1 2">
    <name type="scientific">Streptomyces tateyamensis</name>
    <dbReference type="NCBI Taxonomy" id="565073"/>
    <lineage>
        <taxon>Bacteria</taxon>
        <taxon>Bacillati</taxon>
        <taxon>Actinomycetota</taxon>
        <taxon>Actinomycetes</taxon>
        <taxon>Kitasatosporales</taxon>
        <taxon>Streptomycetaceae</taxon>
        <taxon>Streptomyces</taxon>
    </lineage>
</organism>
<keyword evidence="2" id="KW-1185">Reference proteome</keyword>
<sequence>MASWDWANISALATAGGTLVLAGASFASIRSADRAALSAERAVLASLRPLLVGSPLEAPSQKLIWMDGHACHLTGSRGYLRIVDDNLYLAASLRNIGPGLGVIHGWWPAGPETYHQTEHADPADFRRQARDLYVAPGDTGFWHSALRDPQDPDFLALLDPVKNRTRVNVDLLYGDAEGGQRTISRFSLIPVGDEDAWICQVVRHWNVDRPDPR</sequence>
<evidence type="ECO:0000313" key="1">
    <source>
        <dbReference type="EMBL" id="PYC78570.1"/>
    </source>
</evidence>
<comment type="caution">
    <text evidence="1">The sequence shown here is derived from an EMBL/GenBank/DDBJ whole genome shotgun (WGS) entry which is preliminary data.</text>
</comment>
<dbReference type="RefSeq" id="WP_110670102.1">
    <property type="nucleotide sequence ID" value="NZ_PYBW01000049.1"/>
</dbReference>
<evidence type="ECO:0000313" key="2">
    <source>
        <dbReference type="Proteomes" id="UP000248039"/>
    </source>
</evidence>
<accession>A0A2V4NRD4</accession>
<dbReference type="Proteomes" id="UP000248039">
    <property type="component" value="Unassembled WGS sequence"/>
</dbReference>
<dbReference type="OrthoDB" id="3867870at2"/>
<protein>
    <submittedName>
        <fullName evidence="1">Uncharacterized protein</fullName>
    </submittedName>
</protein>
<gene>
    <name evidence="1" type="ORF">C7C46_15820</name>
</gene>
<name>A0A2V4NRD4_9ACTN</name>
<dbReference type="AlphaFoldDB" id="A0A2V4NRD4"/>
<proteinExistence type="predicted"/>